<accession>A0AB34FMA1</accession>
<protein>
    <recommendedName>
        <fullName evidence="4">Killer toxin Kp4 domain-containing protein</fullName>
    </recommendedName>
</protein>
<organism evidence="2 3">
    <name type="scientific">Purpureocillium lavendulum</name>
    <dbReference type="NCBI Taxonomy" id="1247861"/>
    <lineage>
        <taxon>Eukaryota</taxon>
        <taxon>Fungi</taxon>
        <taxon>Dikarya</taxon>
        <taxon>Ascomycota</taxon>
        <taxon>Pezizomycotina</taxon>
        <taxon>Sordariomycetes</taxon>
        <taxon>Hypocreomycetidae</taxon>
        <taxon>Hypocreales</taxon>
        <taxon>Ophiocordycipitaceae</taxon>
        <taxon>Purpureocillium</taxon>
    </lineage>
</organism>
<feature type="region of interest" description="Disordered" evidence="1">
    <location>
        <begin position="1"/>
        <end position="48"/>
    </location>
</feature>
<evidence type="ECO:0000256" key="1">
    <source>
        <dbReference type="SAM" id="MobiDB-lite"/>
    </source>
</evidence>
<dbReference type="AlphaFoldDB" id="A0AB34FMA1"/>
<evidence type="ECO:0000313" key="2">
    <source>
        <dbReference type="EMBL" id="KAJ6440514.1"/>
    </source>
</evidence>
<gene>
    <name evidence="2" type="ORF">O9K51_06304</name>
</gene>
<evidence type="ECO:0008006" key="4">
    <source>
        <dbReference type="Google" id="ProtNLM"/>
    </source>
</evidence>
<proteinExistence type="predicted"/>
<reference evidence="2" key="1">
    <citation type="submission" date="2023-01" db="EMBL/GenBank/DDBJ databases">
        <title>The growth and conidiation of Purpureocillium lavendulum are regulated by nitrogen source and histone H3K14 acetylation.</title>
        <authorList>
            <person name="Tang P."/>
            <person name="Han J."/>
            <person name="Zhang C."/>
            <person name="Tang P."/>
            <person name="Qi F."/>
            <person name="Zhang K."/>
            <person name="Liang L."/>
        </authorList>
    </citation>
    <scope>NUCLEOTIDE SEQUENCE</scope>
    <source>
        <strain evidence="2">YMF1.00683</strain>
    </source>
</reference>
<sequence>MGTATPASSGGGSGNGSGSGSAGVMDGMDGTADEGPQPRGRTRHKTPATTALRGTTVKMPFLQASLATLIVAITASAYRIECDGSDHCGNTTSMPHLSADVSAIAYTPGRKSKASGGWCAWFDDLQQKSPSVDEISNMLSAMSEQCKHCGKVFLDKDPGHIVVTDVKDRHSCRGACKYK</sequence>
<evidence type="ECO:0000313" key="3">
    <source>
        <dbReference type="Proteomes" id="UP001163105"/>
    </source>
</evidence>
<dbReference type="Proteomes" id="UP001163105">
    <property type="component" value="Unassembled WGS sequence"/>
</dbReference>
<name>A0AB34FMA1_9HYPO</name>
<keyword evidence="3" id="KW-1185">Reference proteome</keyword>
<feature type="compositionally biased region" description="Gly residues" evidence="1">
    <location>
        <begin position="9"/>
        <end position="21"/>
    </location>
</feature>
<comment type="caution">
    <text evidence="2">The sequence shown here is derived from an EMBL/GenBank/DDBJ whole genome shotgun (WGS) entry which is preliminary data.</text>
</comment>
<dbReference type="EMBL" id="JAQHRD010000005">
    <property type="protein sequence ID" value="KAJ6440514.1"/>
    <property type="molecule type" value="Genomic_DNA"/>
</dbReference>